<dbReference type="PANTHER" id="PTHR37994">
    <property type="entry name" value="ARAE_2_N DOMAIN-CONTAINING PROTEIN-RELATED"/>
    <property type="match status" value="1"/>
</dbReference>
<keyword evidence="11" id="KW-1185">Reference proteome</keyword>
<feature type="transmembrane region" description="Helical" evidence="6">
    <location>
        <begin position="689"/>
        <end position="706"/>
    </location>
</feature>
<keyword evidence="2 6" id="KW-0812">Transmembrane</keyword>
<feature type="transmembrane region" description="Helical" evidence="6">
    <location>
        <begin position="247"/>
        <end position="265"/>
    </location>
</feature>
<accession>A0A4P6XEH4</accession>
<dbReference type="InterPro" id="IPR049453">
    <property type="entry name" value="Memb_transporter_dom"/>
</dbReference>
<feature type="transmembrane region" description="Helical" evidence="6">
    <location>
        <begin position="90"/>
        <end position="111"/>
    </location>
</feature>
<evidence type="ECO:0000256" key="4">
    <source>
        <dbReference type="ARBA" id="ARBA00023136"/>
    </source>
</evidence>
<feature type="domain" description="Putative ER transporter 6TM N-terminal" evidence="8">
    <location>
        <begin position="52"/>
        <end position="505"/>
    </location>
</feature>
<name>A0A4P6XEH4_9ASCO</name>
<feature type="transmembrane region" description="Helical" evidence="6">
    <location>
        <begin position="118"/>
        <end position="139"/>
    </location>
</feature>
<feature type="domain" description="DUF2421" evidence="7">
    <location>
        <begin position="796"/>
        <end position="1040"/>
    </location>
</feature>
<protein>
    <submittedName>
        <fullName evidence="10">Fusaric acid resistance protein-like</fullName>
    </submittedName>
</protein>
<keyword evidence="4 6" id="KW-0472">Membrane</keyword>
<feature type="transmembrane region" description="Helical" evidence="6">
    <location>
        <begin position="632"/>
        <end position="651"/>
    </location>
</feature>
<dbReference type="InterPro" id="IPR018820">
    <property type="entry name" value="BRE4-related_DUF2421"/>
</dbReference>
<dbReference type="STRING" id="2163413.A0A4P6XEH4"/>
<dbReference type="Pfam" id="PF13515">
    <property type="entry name" value="FUSC_2"/>
    <property type="match status" value="1"/>
</dbReference>
<dbReference type="InterPro" id="IPR018823">
    <property type="entry name" value="ArAE_2_N"/>
</dbReference>
<feature type="transmembrane region" description="Helical" evidence="6">
    <location>
        <begin position="67"/>
        <end position="84"/>
    </location>
</feature>
<dbReference type="PANTHER" id="PTHR37994:SF1">
    <property type="entry name" value="ER TRANSPORTER 6TM N-TERMINAL DOMAIN-CONTAINING PROTEIN"/>
    <property type="match status" value="1"/>
</dbReference>
<feature type="domain" description="Integral membrane bound transporter" evidence="9">
    <location>
        <begin position="655"/>
        <end position="790"/>
    </location>
</feature>
<evidence type="ECO:0000256" key="2">
    <source>
        <dbReference type="ARBA" id="ARBA00022692"/>
    </source>
</evidence>
<feature type="region of interest" description="Disordered" evidence="5">
    <location>
        <begin position="588"/>
        <end position="608"/>
    </location>
</feature>
<proteinExistence type="predicted"/>
<evidence type="ECO:0000259" key="7">
    <source>
        <dbReference type="Pfam" id="PF10334"/>
    </source>
</evidence>
<feature type="transmembrane region" description="Helical" evidence="6">
    <location>
        <begin position="738"/>
        <end position="759"/>
    </location>
</feature>
<gene>
    <name evidence="10" type="primary">MPUL0A04910</name>
    <name evidence="10" type="ORF">METSCH_A04910</name>
</gene>
<evidence type="ECO:0000313" key="11">
    <source>
        <dbReference type="Proteomes" id="UP000292447"/>
    </source>
</evidence>
<feature type="transmembrane region" description="Helical" evidence="6">
    <location>
        <begin position="779"/>
        <end position="798"/>
    </location>
</feature>
<evidence type="ECO:0000256" key="3">
    <source>
        <dbReference type="ARBA" id="ARBA00022989"/>
    </source>
</evidence>
<evidence type="ECO:0000256" key="1">
    <source>
        <dbReference type="ARBA" id="ARBA00004141"/>
    </source>
</evidence>
<feature type="transmembrane region" description="Helical" evidence="6">
    <location>
        <begin position="712"/>
        <end position="731"/>
    </location>
</feature>
<evidence type="ECO:0000259" key="9">
    <source>
        <dbReference type="Pfam" id="PF13515"/>
    </source>
</evidence>
<feature type="transmembrane region" description="Helical" evidence="6">
    <location>
        <begin position="185"/>
        <end position="206"/>
    </location>
</feature>
<dbReference type="GO" id="GO:0016020">
    <property type="term" value="C:membrane"/>
    <property type="evidence" value="ECO:0007669"/>
    <property type="project" value="UniProtKB-SubCell"/>
</dbReference>
<dbReference type="Pfam" id="PF10334">
    <property type="entry name" value="BRE4"/>
    <property type="match status" value="1"/>
</dbReference>
<dbReference type="AlphaFoldDB" id="A0A4P6XEH4"/>
<sequence>MSSKAESLDLSNGNTVLDKKYNVYYDIPPSQLNGEAPATKLNFWRNLVSWLRPAYLLDHLNYRSFKIILPTFLQVWVTVILAVIPRTGAWFGAASYLMQILGFICASGGLLVCINIILALACFCAVVIGWLLPLVALAIGTRIRGWPTQQSIAQELIAEGICTQENISKCMMEQFVTGRYLDARATVVFAIALVMGITCFGIFLRIHKMARLVFVAGCISIIINTCYTVFFPIFIPLEIGLVVLKPAGIAFALKIIVPCLVFPFTSSFKYFDVGKLVLTALLEVSDRNERFFSTMKPSEDSFMNYEGLMKDIQSTRVKLASIDVFLASTRYEVSFGRFTSRDAYEFSSRIKALLNTFLGYEYFYVQMQERKEILREVFYPKTRRGSLSNQETSGQSKLFAAFSHTYKEVGKLEDSKVQELFRRKYLEDGKHEPRTLKDLDIVTDHIKEAHGCYLNAVSVALKVCRDWVADANEFRLYSIFDRKGNQTKQKQRHEEVVIARKNLKEFMQLHHNVQNELSMKMLEGMEGHEQILSLISQTSFFLFLSKQVAFQLVALLEFFLEIDEIRPAPVIIWPWARAVFSKSFGRDRNETEQVQKPTSHHRDPDSLAPQTPLQLVMWSLSKLYKTILQEDYSYWLHCAILVNFCAFPFYFKGSAHFFYSWKLVWFPIMCAVSTSQYSADSVYMFSTKVVYTFIGAVVGMVAWYISTGLGDGNYYGYAAVCAVVYFVACFYRHFSVHALPVAGIMICVTPTLVLGTSWSDSQYNALDVGEGWRVAVVRFVSVVAGLSVAFTTTFFPRVRSSKAAFRKKLAATLENLNELQNQVCNFALERYDDPNVRIRVVDDRLSNDIRGLLLRLAALKGTMRSIKYETPLTGAWPTEKYEKLHRLIVSISQLYFLHYRLLDQVKDTDAWIPHMINRAAWNRQEFLSQLISLTSMASESLRLKIEMPEITTATLSIKHLEVLSEMWGTNSVSLNERMYAERRKSEVLQTRRRGLQKLDFENLLSHDGRLNVVALIINHMIYKQIDQAVLLVKGLVGEKYNYDARLFDL</sequence>
<evidence type="ECO:0000256" key="6">
    <source>
        <dbReference type="SAM" id="Phobius"/>
    </source>
</evidence>
<evidence type="ECO:0000313" key="10">
    <source>
        <dbReference type="EMBL" id="QBM85862.1"/>
    </source>
</evidence>
<evidence type="ECO:0000259" key="8">
    <source>
        <dbReference type="Pfam" id="PF10337"/>
    </source>
</evidence>
<organism evidence="10 11">
    <name type="scientific">Metschnikowia aff. pulcherrima</name>
    <dbReference type="NCBI Taxonomy" id="2163413"/>
    <lineage>
        <taxon>Eukaryota</taxon>
        <taxon>Fungi</taxon>
        <taxon>Dikarya</taxon>
        <taxon>Ascomycota</taxon>
        <taxon>Saccharomycotina</taxon>
        <taxon>Pichiomycetes</taxon>
        <taxon>Metschnikowiaceae</taxon>
        <taxon>Metschnikowia</taxon>
    </lineage>
</organism>
<comment type="subcellular location">
    <subcellularLocation>
        <location evidence="1">Membrane</location>
        <topology evidence="1">Multi-pass membrane protein</topology>
    </subcellularLocation>
</comment>
<dbReference type="EMBL" id="CP034456">
    <property type="protein sequence ID" value="QBM85862.1"/>
    <property type="molecule type" value="Genomic_DNA"/>
</dbReference>
<reference evidence="11" key="1">
    <citation type="submission" date="2019-03" db="EMBL/GenBank/DDBJ databases">
        <title>Snf2 controls pulcherriminic acid biosynthesis and connects pigmentation and antifungal activity of the yeast Metschnikowia pulcherrima.</title>
        <authorList>
            <person name="Gore-Lloyd D."/>
            <person name="Sumann I."/>
            <person name="Brachmann A.O."/>
            <person name="Schneeberger K."/>
            <person name="Ortiz-Merino R.A."/>
            <person name="Moreno-Beltran M."/>
            <person name="Schlaefli M."/>
            <person name="Kirner P."/>
            <person name="Santos Kron A."/>
            <person name="Wolfe K.H."/>
            <person name="Piel J."/>
            <person name="Ahrens C.H."/>
            <person name="Henk D."/>
            <person name="Freimoser F.M."/>
        </authorList>
    </citation>
    <scope>NUCLEOTIDE SEQUENCE [LARGE SCALE GENOMIC DNA]</scope>
    <source>
        <strain evidence="11">APC 1.2</strain>
    </source>
</reference>
<dbReference type="Proteomes" id="UP000292447">
    <property type="component" value="Chromosome I"/>
</dbReference>
<evidence type="ECO:0000256" key="5">
    <source>
        <dbReference type="SAM" id="MobiDB-lite"/>
    </source>
</evidence>
<feature type="transmembrane region" description="Helical" evidence="6">
    <location>
        <begin position="213"/>
        <end position="235"/>
    </location>
</feature>
<dbReference type="Pfam" id="PF10337">
    <property type="entry name" value="ArAE_2_N"/>
    <property type="match status" value="1"/>
</dbReference>
<keyword evidence="3 6" id="KW-1133">Transmembrane helix</keyword>